<feature type="domain" description="Glycine cleavage system P-protein N-terminal" evidence="10">
    <location>
        <begin position="28"/>
        <end position="454"/>
    </location>
</feature>
<comment type="function">
    <text evidence="2 8">The glycine cleavage system catalyzes the degradation of glycine. The P protein binds the alpha-amino group of glycine through its pyridoxal phosphate cofactor; CO(2) is released and the remaining methylamine moiety is then transferred to the lipoamide cofactor of the H protein.</text>
</comment>
<reference evidence="12" key="1">
    <citation type="submission" date="2016-01" db="EMBL/GenBank/DDBJ databases">
        <authorList>
            <person name="Peeters C."/>
        </authorList>
    </citation>
    <scope>NUCLEOTIDE SEQUENCE [LARGE SCALE GENOMIC DNA]</scope>
    <source>
        <strain evidence="12">LMG 22940</strain>
    </source>
</reference>
<evidence type="ECO:0000313" key="12">
    <source>
        <dbReference type="EMBL" id="SAL80304.1"/>
    </source>
</evidence>
<evidence type="ECO:0000313" key="13">
    <source>
        <dbReference type="Proteomes" id="UP000054770"/>
    </source>
</evidence>
<dbReference type="Gene3D" id="3.90.1150.10">
    <property type="entry name" value="Aspartate Aminotransferase, domain 1"/>
    <property type="match status" value="2"/>
</dbReference>
<feature type="domain" description="Glycine dehydrogenase C-terminal" evidence="11">
    <location>
        <begin position="795"/>
        <end position="916"/>
    </location>
</feature>
<evidence type="ECO:0000256" key="3">
    <source>
        <dbReference type="ARBA" id="ARBA00010756"/>
    </source>
</evidence>
<gene>
    <name evidence="8" type="primary">gcvP</name>
    <name evidence="12" type="ORF">AWB68_05827</name>
</gene>
<dbReference type="InterPro" id="IPR015421">
    <property type="entry name" value="PyrdxlP-dep_Trfase_major"/>
</dbReference>
<dbReference type="Pfam" id="PF02347">
    <property type="entry name" value="GDC-P"/>
    <property type="match status" value="2"/>
</dbReference>
<dbReference type="GO" id="GO:0005829">
    <property type="term" value="C:cytosol"/>
    <property type="evidence" value="ECO:0007669"/>
    <property type="project" value="TreeGrafter"/>
</dbReference>
<dbReference type="SUPFAM" id="SSF53383">
    <property type="entry name" value="PLP-dependent transferases"/>
    <property type="match status" value="2"/>
</dbReference>
<dbReference type="InterPro" id="IPR049315">
    <property type="entry name" value="GDC-P_N"/>
</dbReference>
<dbReference type="PANTHER" id="PTHR11773">
    <property type="entry name" value="GLYCINE DEHYDROGENASE, DECARBOXYLATING"/>
    <property type="match status" value="1"/>
</dbReference>
<comment type="catalytic activity">
    <reaction evidence="7 8">
        <text>N(6)-[(R)-lipoyl]-L-lysyl-[glycine-cleavage complex H protein] + glycine + H(+) = N(6)-[(R)-S(8)-aminomethyldihydrolipoyl]-L-lysyl-[glycine-cleavage complex H protein] + CO2</text>
        <dbReference type="Rhea" id="RHEA:24304"/>
        <dbReference type="Rhea" id="RHEA-COMP:10494"/>
        <dbReference type="Rhea" id="RHEA-COMP:10495"/>
        <dbReference type="ChEBI" id="CHEBI:15378"/>
        <dbReference type="ChEBI" id="CHEBI:16526"/>
        <dbReference type="ChEBI" id="CHEBI:57305"/>
        <dbReference type="ChEBI" id="CHEBI:83099"/>
        <dbReference type="ChEBI" id="CHEBI:83143"/>
        <dbReference type="EC" id="1.4.4.2"/>
    </reaction>
</comment>
<evidence type="ECO:0000259" key="10">
    <source>
        <dbReference type="Pfam" id="PF02347"/>
    </source>
</evidence>
<dbReference type="NCBIfam" id="TIGR00461">
    <property type="entry name" value="gcvP"/>
    <property type="match status" value="1"/>
</dbReference>
<evidence type="ECO:0000256" key="5">
    <source>
        <dbReference type="ARBA" id="ARBA00022898"/>
    </source>
</evidence>
<dbReference type="FunFam" id="3.90.1150.10:FF:000007">
    <property type="entry name" value="Glycine dehydrogenase (decarboxylating), mitochondrial"/>
    <property type="match status" value="1"/>
</dbReference>
<keyword evidence="13" id="KW-1185">Reference proteome</keyword>
<dbReference type="GO" id="GO:0005960">
    <property type="term" value="C:glycine cleavage complex"/>
    <property type="evidence" value="ECO:0007669"/>
    <property type="project" value="TreeGrafter"/>
</dbReference>
<dbReference type="Pfam" id="PF21478">
    <property type="entry name" value="GcvP2_C"/>
    <property type="match status" value="1"/>
</dbReference>
<dbReference type="InterPro" id="IPR003437">
    <property type="entry name" value="GcvP"/>
</dbReference>
<keyword evidence="6 8" id="KW-0560">Oxidoreductase</keyword>
<organism evidence="12 13">
    <name type="scientific">Caballeronia choica</name>
    <dbReference type="NCBI Taxonomy" id="326476"/>
    <lineage>
        <taxon>Bacteria</taxon>
        <taxon>Pseudomonadati</taxon>
        <taxon>Pseudomonadota</taxon>
        <taxon>Betaproteobacteria</taxon>
        <taxon>Burkholderiales</taxon>
        <taxon>Burkholderiaceae</taxon>
        <taxon>Caballeronia</taxon>
    </lineage>
</organism>
<comment type="cofactor">
    <cofactor evidence="1 8 9">
        <name>pyridoxal 5'-phosphate</name>
        <dbReference type="ChEBI" id="CHEBI:597326"/>
    </cofactor>
</comment>
<dbReference type="HAMAP" id="MF_00711">
    <property type="entry name" value="GcvP"/>
    <property type="match status" value="1"/>
</dbReference>
<evidence type="ECO:0000256" key="4">
    <source>
        <dbReference type="ARBA" id="ARBA00011690"/>
    </source>
</evidence>
<comment type="caution">
    <text evidence="12">The sequence shown here is derived from an EMBL/GenBank/DDBJ whole genome shotgun (WGS) entry which is preliminary data.</text>
</comment>
<dbReference type="InterPro" id="IPR015424">
    <property type="entry name" value="PyrdxlP-dep_Trfase"/>
</dbReference>
<dbReference type="OrthoDB" id="9801272at2"/>
<dbReference type="GO" id="GO:0004375">
    <property type="term" value="F:glycine dehydrogenase (decarboxylating) activity"/>
    <property type="evidence" value="ECO:0007669"/>
    <property type="project" value="UniProtKB-EC"/>
</dbReference>
<dbReference type="GO" id="GO:0016594">
    <property type="term" value="F:glycine binding"/>
    <property type="evidence" value="ECO:0007669"/>
    <property type="project" value="TreeGrafter"/>
</dbReference>
<dbReference type="RefSeq" id="WP_087647825.1">
    <property type="nucleotide sequence ID" value="NZ_FCON02000091.1"/>
</dbReference>
<evidence type="ECO:0000259" key="11">
    <source>
        <dbReference type="Pfam" id="PF21478"/>
    </source>
</evidence>
<dbReference type="InterPro" id="IPR020581">
    <property type="entry name" value="GDC_P"/>
</dbReference>
<dbReference type="GO" id="GO:0019464">
    <property type="term" value="P:glycine decarboxylation via glycine cleavage system"/>
    <property type="evidence" value="ECO:0007669"/>
    <property type="project" value="UniProtKB-UniRule"/>
</dbReference>
<dbReference type="EMBL" id="FCON02000091">
    <property type="protein sequence ID" value="SAL80304.1"/>
    <property type="molecule type" value="Genomic_DNA"/>
</dbReference>
<comment type="similarity">
    <text evidence="3 8">Belongs to the GcvP family.</text>
</comment>
<dbReference type="EC" id="1.4.4.2" evidence="8"/>
<dbReference type="InterPro" id="IPR015422">
    <property type="entry name" value="PyrdxlP-dep_Trfase_small"/>
</dbReference>
<comment type="subunit">
    <text evidence="4 8">The glycine cleavage system is composed of four proteins: P, T, L and H.</text>
</comment>
<feature type="domain" description="Glycine cleavage system P-protein N-terminal" evidence="10">
    <location>
        <begin position="462"/>
        <end position="762"/>
    </location>
</feature>
<dbReference type="AlphaFoldDB" id="A0A158KGX1"/>
<dbReference type="PANTHER" id="PTHR11773:SF1">
    <property type="entry name" value="GLYCINE DEHYDROGENASE (DECARBOXYLATING), MITOCHONDRIAL"/>
    <property type="match status" value="1"/>
</dbReference>
<dbReference type="GO" id="GO:0030170">
    <property type="term" value="F:pyridoxal phosphate binding"/>
    <property type="evidence" value="ECO:0007669"/>
    <property type="project" value="TreeGrafter"/>
</dbReference>
<sequence>MKLEHPDRLMNRSSLSLAALECHDAFAERHIGPDSADQRAMLDALGFATRAAFIDAVIPESIRRKETLPLGAFTQPKSEAEALASLRKLADQNLVFRTYIGQGYYGTHTPAVILRNVLENPAWYTAYTPYQPEISQGRLEALLNFQQMIIDLTGLAISNASLLDEATAAAEAMTLLQRVGKPKSNVFYVADDVLPQTIEVVQTRAKPAGIEVKVGPAADAATANAFGVLLQYPGANGDVRDYRALTEAIHAAGGHVVVAADLLALTLLTPPGEWGADVAIGNTQRFGVPVGFGGPHAAYMAVRDEFKRQMPGRLVGVTVDAQGKHALRLALQTREQHIRREKATSNVCTAQALLAIMASMYAVYHGPHGLKTIALRVNRVASIFAAGVQLFGYRLANETFFDTVTIESGANTTALHQAASGVHINLRHIDANHVGVSVDETTTRDDLTKLFALFAEVAGKTQTFDIDALDAAVKESLPAELYRTSDFLTHPVFNRHHSEHEMLRYLRSLADKDLALDRTMIPLGSCTMKLNATSEMLPVTWPEFAQIHPFAPAEQTVGYRTMIDQLEQMLVACTGYAAVSLQPNAGSQGEYAGLLIIHAYHASRGEGHRNVCLIPASAHGTNPASAQMAGMQVVVVACDSNGNVDIDDLKAKAGKHSANLAAIMITYPSTHGVFERNVREICEIVHGHGGQVYVDGANMNAMVGLTAPGQFGGDVSHLNLHKTFCIPHGGGGPGVGPVAVGAHLAKFLPNQHSTGYQRDESGIGAVSSAPYGSAAILPISWMYIAMMGAKGLTAATETAILAANYVAKRLAPHYPVLYSGAGGLVAHECILDVRPIKETSGISVEDVAKRLIDFGFHAPTMSFPVPGTLMVEPTESESKEELDRFINAMIEIREEIRAVEEGRADREDNPLKHAPHTAAVVAADEWTHTYSREEAAYPLKSLVERKYWPPVGRADNAYGDRNLMCSCVPVSEYND</sequence>
<name>A0A158KGX1_9BURK</name>
<dbReference type="FunFam" id="3.40.640.10:FF:000005">
    <property type="entry name" value="Glycine dehydrogenase (decarboxylating), mitochondrial"/>
    <property type="match status" value="1"/>
</dbReference>
<feature type="modified residue" description="N6-(pyridoxal phosphate)lysine" evidence="8 9">
    <location>
        <position position="722"/>
    </location>
</feature>
<accession>A0A158KGX1</accession>
<dbReference type="CDD" id="cd00613">
    <property type="entry name" value="GDC-P"/>
    <property type="match status" value="2"/>
</dbReference>
<proteinExistence type="inferred from homology"/>
<keyword evidence="5 8" id="KW-0663">Pyridoxal phosphate</keyword>
<evidence type="ECO:0000256" key="2">
    <source>
        <dbReference type="ARBA" id="ARBA00003788"/>
    </source>
</evidence>
<dbReference type="InterPro" id="IPR049316">
    <property type="entry name" value="GDC-P_C"/>
</dbReference>
<dbReference type="FunFam" id="3.40.640.10:FF:000007">
    <property type="entry name" value="glycine dehydrogenase (Decarboxylating), mitochondrial"/>
    <property type="match status" value="1"/>
</dbReference>
<evidence type="ECO:0000256" key="6">
    <source>
        <dbReference type="ARBA" id="ARBA00023002"/>
    </source>
</evidence>
<evidence type="ECO:0000256" key="1">
    <source>
        <dbReference type="ARBA" id="ARBA00001933"/>
    </source>
</evidence>
<protein>
    <recommendedName>
        <fullName evidence="8">Glycine dehydrogenase (decarboxylating)</fullName>
        <ecNumber evidence="8">1.4.4.2</ecNumber>
    </recommendedName>
    <alternativeName>
        <fullName evidence="8">Glycine cleavage system P-protein</fullName>
    </alternativeName>
    <alternativeName>
        <fullName evidence="8">Glycine decarboxylase</fullName>
    </alternativeName>
    <alternativeName>
        <fullName evidence="8">Glycine dehydrogenase (aminomethyl-transferring)</fullName>
    </alternativeName>
</protein>
<dbReference type="Proteomes" id="UP000054770">
    <property type="component" value="Unassembled WGS sequence"/>
</dbReference>
<dbReference type="Gene3D" id="3.40.640.10">
    <property type="entry name" value="Type I PLP-dependent aspartate aminotransferase-like (Major domain)"/>
    <property type="match status" value="2"/>
</dbReference>
<evidence type="ECO:0000256" key="8">
    <source>
        <dbReference type="HAMAP-Rule" id="MF_00711"/>
    </source>
</evidence>
<evidence type="ECO:0000256" key="7">
    <source>
        <dbReference type="ARBA" id="ARBA00049026"/>
    </source>
</evidence>
<evidence type="ECO:0000256" key="9">
    <source>
        <dbReference type="PIRSR" id="PIRSR603437-50"/>
    </source>
</evidence>
<dbReference type="NCBIfam" id="NF003346">
    <property type="entry name" value="PRK04366.1"/>
    <property type="match status" value="1"/>
</dbReference>